<dbReference type="InterPro" id="IPR027417">
    <property type="entry name" value="P-loop_NTPase"/>
</dbReference>
<evidence type="ECO:0000256" key="8">
    <source>
        <dbReference type="ARBA" id="ARBA00022741"/>
    </source>
</evidence>
<comment type="similarity">
    <text evidence="13">Belongs to the LpxK family.</text>
</comment>
<evidence type="ECO:0000256" key="11">
    <source>
        <dbReference type="ARBA" id="ARBA00023098"/>
    </source>
</evidence>
<keyword evidence="10 13" id="KW-0067">ATP-binding</keyword>
<evidence type="ECO:0000256" key="5">
    <source>
        <dbReference type="ARBA" id="ARBA00022516"/>
    </source>
</evidence>
<dbReference type="HAMAP" id="MF_00409">
    <property type="entry name" value="LpxK"/>
    <property type="match status" value="1"/>
</dbReference>
<evidence type="ECO:0000313" key="14">
    <source>
        <dbReference type="EMBL" id="GGC02985.1"/>
    </source>
</evidence>
<keyword evidence="11 13" id="KW-0443">Lipid metabolism</keyword>
<comment type="caution">
    <text evidence="14">The sequence shown here is derived from an EMBL/GenBank/DDBJ whole genome shotgun (WGS) entry which is preliminary data.</text>
</comment>
<accession>A0ABQ1KN45</accession>
<reference evidence="15" key="1">
    <citation type="journal article" date="2019" name="Int. J. Syst. Evol. Microbiol.">
        <title>The Global Catalogue of Microorganisms (GCM) 10K type strain sequencing project: providing services to taxonomists for standard genome sequencing and annotation.</title>
        <authorList>
            <consortium name="The Broad Institute Genomics Platform"/>
            <consortium name="The Broad Institute Genome Sequencing Center for Infectious Disease"/>
            <person name="Wu L."/>
            <person name="Ma J."/>
        </authorList>
    </citation>
    <scope>NUCLEOTIDE SEQUENCE [LARGE SCALE GENOMIC DNA]</scope>
    <source>
        <strain evidence="15">CGMCC 1.15341</strain>
    </source>
</reference>
<comment type="catalytic activity">
    <reaction evidence="13">
        <text>a lipid A disaccharide + ATP = a lipid IVA + ADP + H(+)</text>
        <dbReference type="Rhea" id="RHEA:67840"/>
        <dbReference type="ChEBI" id="CHEBI:15378"/>
        <dbReference type="ChEBI" id="CHEBI:30616"/>
        <dbReference type="ChEBI" id="CHEBI:176343"/>
        <dbReference type="ChEBI" id="CHEBI:176425"/>
        <dbReference type="ChEBI" id="CHEBI:456216"/>
        <dbReference type="EC" id="2.7.1.130"/>
    </reaction>
</comment>
<keyword evidence="15" id="KW-1185">Reference proteome</keyword>
<dbReference type="CDD" id="cd01983">
    <property type="entry name" value="SIMIBI"/>
    <property type="match status" value="1"/>
</dbReference>
<protein>
    <recommendedName>
        <fullName evidence="4 13">Tetraacyldisaccharide 4'-kinase</fullName>
        <ecNumber evidence="3 13">2.7.1.130</ecNumber>
    </recommendedName>
    <alternativeName>
        <fullName evidence="12 13">Lipid A 4'-kinase</fullName>
    </alternativeName>
</protein>
<keyword evidence="9 13" id="KW-0418">Kinase</keyword>
<feature type="binding site" evidence="13">
    <location>
        <begin position="53"/>
        <end position="60"/>
    </location>
    <ligand>
        <name>ATP</name>
        <dbReference type="ChEBI" id="CHEBI:30616"/>
    </ligand>
</feature>
<keyword evidence="8 13" id="KW-0547">Nucleotide-binding</keyword>
<evidence type="ECO:0000256" key="9">
    <source>
        <dbReference type="ARBA" id="ARBA00022777"/>
    </source>
</evidence>
<organism evidence="14 15">
    <name type="scientific">Marinobacterium zhoushanense</name>
    <dbReference type="NCBI Taxonomy" id="1679163"/>
    <lineage>
        <taxon>Bacteria</taxon>
        <taxon>Pseudomonadati</taxon>
        <taxon>Pseudomonadota</taxon>
        <taxon>Gammaproteobacteria</taxon>
        <taxon>Oceanospirillales</taxon>
        <taxon>Oceanospirillaceae</taxon>
        <taxon>Marinobacterium</taxon>
    </lineage>
</organism>
<gene>
    <name evidence="13 14" type="primary">lpxK</name>
    <name evidence="14" type="ORF">GCM10011352_31500</name>
</gene>
<comment type="function">
    <text evidence="1 13">Transfers the gamma-phosphate of ATP to the 4'-position of a tetraacyldisaccharide 1-phosphate intermediate (termed DS-1-P) to form tetraacyldisaccharide 1,4'-bis-phosphate (lipid IVA).</text>
</comment>
<dbReference type="RefSeq" id="WP_188750034.1">
    <property type="nucleotide sequence ID" value="NZ_BMIJ01000006.1"/>
</dbReference>
<dbReference type="InterPro" id="IPR003758">
    <property type="entry name" value="LpxK"/>
</dbReference>
<keyword evidence="5 13" id="KW-0444">Lipid biosynthesis</keyword>
<keyword evidence="7 13" id="KW-0808">Transferase</keyword>
<sequence>MSLERSWYAGAWWLKLFRPLSALFRFLAARQRLARTAQQWHAPVPVIVVGNITLGGSGKTPVTLALIEMLRARGYKPGVVSRGYGGKPPKYPFAVTVDTSPAQGGDEPCLIVQRTGVPLVIDPDRPAAVRALLEESDCNIVISDDGLQHYALGRDLELAVVDARRGLGNGRCVPEGPLREPPERLAQVDRVILNGVGAFSFAGASHMQLVPGKLVELTTERELGSDQWTGSHRVHALAGIGHPARFFDTLRTLGFDPIEHPLRDHASIEPEQLRFEPELPLIMTEKDAVKCRGWSPAHCWALRVDARFDAGFEPWLDLQLNRLQQRYGSP</sequence>
<evidence type="ECO:0000313" key="15">
    <source>
        <dbReference type="Proteomes" id="UP000629025"/>
    </source>
</evidence>
<evidence type="ECO:0000256" key="7">
    <source>
        <dbReference type="ARBA" id="ARBA00022679"/>
    </source>
</evidence>
<evidence type="ECO:0000256" key="12">
    <source>
        <dbReference type="ARBA" id="ARBA00029757"/>
    </source>
</evidence>
<dbReference type="Pfam" id="PF02606">
    <property type="entry name" value="LpxK"/>
    <property type="match status" value="1"/>
</dbReference>
<dbReference type="SUPFAM" id="SSF52540">
    <property type="entry name" value="P-loop containing nucleoside triphosphate hydrolases"/>
    <property type="match status" value="1"/>
</dbReference>
<dbReference type="Proteomes" id="UP000629025">
    <property type="component" value="Unassembled WGS sequence"/>
</dbReference>
<evidence type="ECO:0000256" key="2">
    <source>
        <dbReference type="ARBA" id="ARBA00004870"/>
    </source>
</evidence>
<evidence type="ECO:0000256" key="1">
    <source>
        <dbReference type="ARBA" id="ARBA00002274"/>
    </source>
</evidence>
<comment type="pathway">
    <text evidence="2 13">Glycolipid biosynthesis; lipid IV(A) biosynthesis; lipid IV(A) from (3R)-3-hydroxytetradecanoyl-[acyl-carrier-protein] and UDP-N-acetyl-alpha-D-glucosamine: step 6/6.</text>
</comment>
<dbReference type="PANTHER" id="PTHR42724:SF1">
    <property type="entry name" value="TETRAACYLDISACCHARIDE 4'-KINASE, MITOCHONDRIAL-RELATED"/>
    <property type="match status" value="1"/>
</dbReference>
<evidence type="ECO:0000256" key="4">
    <source>
        <dbReference type="ARBA" id="ARBA00016436"/>
    </source>
</evidence>
<name>A0ABQ1KN45_9GAMM</name>
<dbReference type="EMBL" id="BMIJ01000006">
    <property type="protein sequence ID" value="GGC02985.1"/>
    <property type="molecule type" value="Genomic_DNA"/>
</dbReference>
<evidence type="ECO:0000256" key="10">
    <source>
        <dbReference type="ARBA" id="ARBA00022840"/>
    </source>
</evidence>
<keyword evidence="6 13" id="KW-0441">Lipid A biosynthesis</keyword>
<dbReference type="NCBIfam" id="TIGR00682">
    <property type="entry name" value="lpxK"/>
    <property type="match status" value="1"/>
</dbReference>
<proteinExistence type="inferred from homology"/>
<dbReference type="EC" id="2.7.1.130" evidence="3 13"/>
<evidence type="ECO:0000256" key="13">
    <source>
        <dbReference type="HAMAP-Rule" id="MF_00409"/>
    </source>
</evidence>
<evidence type="ECO:0000256" key="6">
    <source>
        <dbReference type="ARBA" id="ARBA00022556"/>
    </source>
</evidence>
<evidence type="ECO:0000256" key="3">
    <source>
        <dbReference type="ARBA" id="ARBA00012071"/>
    </source>
</evidence>
<dbReference type="PANTHER" id="PTHR42724">
    <property type="entry name" value="TETRAACYLDISACCHARIDE 4'-KINASE"/>
    <property type="match status" value="1"/>
</dbReference>